<accession>A0A3G6TGS1</accession>
<dbReference type="Pfam" id="PF13102">
    <property type="entry name" value="Phage_int_SAM_5"/>
    <property type="match status" value="1"/>
</dbReference>
<dbReference type="EMBL" id="CP033932">
    <property type="protein sequence ID" value="AZB25424.1"/>
    <property type="molecule type" value="Genomic_DNA"/>
</dbReference>
<dbReference type="GO" id="GO:0015074">
    <property type="term" value="P:DNA integration"/>
    <property type="evidence" value="ECO:0007669"/>
    <property type="project" value="InterPro"/>
</dbReference>
<evidence type="ECO:0000259" key="4">
    <source>
        <dbReference type="Pfam" id="PF17293"/>
    </source>
</evidence>
<dbReference type="Pfam" id="PF17293">
    <property type="entry name" value="Arm-DNA-bind_5"/>
    <property type="match status" value="1"/>
</dbReference>
<dbReference type="InterPro" id="IPR035386">
    <property type="entry name" value="Arm-DNA-bind_5"/>
</dbReference>
<gene>
    <name evidence="5" type="ORF">EG339_12970</name>
</gene>
<dbReference type="Proteomes" id="UP000271193">
    <property type="component" value="Chromosome"/>
</dbReference>
<dbReference type="CDD" id="cd01185">
    <property type="entry name" value="INTN1_C_like"/>
    <property type="match status" value="1"/>
</dbReference>
<dbReference type="GO" id="GO:0006310">
    <property type="term" value="P:DNA recombination"/>
    <property type="evidence" value="ECO:0007669"/>
    <property type="project" value="UniProtKB-KW"/>
</dbReference>
<dbReference type="GeneID" id="99065717"/>
<feature type="domain" description="Phage integrase SAM-like" evidence="3">
    <location>
        <begin position="110"/>
        <end position="209"/>
    </location>
</feature>
<dbReference type="InterPro" id="IPR010998">
    <property type="entry name" value="Integrase_recombinase_N"/>
</dbReference>
<feature type="domain" description="Arm DNA-binding" evidence="4">
    <location>
        <begin position="6"/>
        <end position="90"/>
    </location>
</feature>
<evidence type="ECO:0000256" key="2">
    <source>
        <dbReference type="ARBA" id="ARBA00023172"/>
    </source>
</evidence>
<evidence type="ECO:0000256" key="1">
    <source>
        <dbReference type="ARBA" id="ARBA00023125"/>
    </source>
</evidence>
<reference evidence="6" key="1">
    <citation type="submission" date="2018-11" db="EMBL/GenBank/DDBJ databases">
        <title>Proposal to divide the Flavobacteriaceae and reorganize its genera based on Amino Acid Identity values calculated from whole genome sequences.</title>
        <authorList>
            <person name="Nicholson A.C."/>
            <person name="Gulvik C.A."/>
            <person name="Whitney A.M."/>
            <person name="Humrighouse B.W."/>
            <person name="Bell M."/>
            <person name="Holmes B."/>
            <person name="Steigerwalt A.G."/>
            <person name="Villarma A."/>
            <person name="Sheth M."/>
            <person name="Batra D."/>
            <person name="Pryor J."/>
            <person name="Bernardet J.-F."/>
            <person name="Hugo C."/>
            <person name="Kampfer P."/>
            <person name="Newman J."/>
            <person name="McQuiston J.R."/>
        </authorList>
    </citation>
    <scope>NUCLEOTIDE SEQUENCE [LARGE SCALE GENOMIC DNA]</scope>
    <source>
        <strain evidence="6">G0229</strain>
    </source>
</reference>
<name>A0A3G6TGS1_9FLAO</name>
<dbReference type="InterPro" id="IPR025269">
    <property type="entry name" value="SAM-like_dom"/>
</dbReference>
<evidence type="ECO:0000259" key="3">
    <source>
        <dbReference type="Pfam" id="PF13102"/>
    </source>
</evidence>
<keyword evidence="6" id="KW-1185">Reference proteome</keyword>
<evidence type="ECO:0000313" key="6">
    <source>
        <dbReference type="Proteomes" id="UP000271193"/>
    </source>
</evidence>
<keyword evidence="2" id="KW-0233">DNA recombination</keyword>
<dbReference type="InterPro" id="IPR011010">
    <property type="entry name" value="DNA_brk_join_enz"/>
</dbReference>
<dbReference type="RefSeq" id="WP_123870388.1">
    <property type="nucleotide sequence ID" value="NZ_CP033932.1"/>
</dbReference>
<organism evidence="5 6">
    <name type="scientific">Chryseobacterium bernardetii</name>
    <dbReference type="NCBI Taxonomy" id="1241978"/>
    <lineage>
        <taxon>Bacteria</taxon>
        <taxon>Pseudomonadati</taxon>
        <taxon>Bacteroidota</taxon>
        <taxon>Flavobacteriia</taxon>
        <taxon>Flavobacteriales</taxon>
        <taxon>Weeksellaceae</taxon>
        <taxon>Chryseobacterium group</taxon>
        <taxon>Chryseobacterium</taxon>
    </lineage>
</organism>
<dbReference type="AlphaFoldDB" id="A0A3G6TGS1"/>
<evidence type="ECO:0000313" key="5">
    <source>
        <dbReference type="EMBL" id="AZB25424.1"/>
    </source>
</evidence>
<sequence>MKVSFELRKEKMNANGLIPIQFVVRAEGSRIRKNIGASVLEKYWDGSRVKPNSKREPSNNYQFINDKLQKAEERINDIFFFFRANKLEFSKELFLKKFESEEEVAKITFDFFECFKEFVEVGKLSKAYNTTKAQNTVKNFLQDFQKDRDYLIEFDSLNDHFFEELSRYCFIDKEIKNNYFAKIVAVLKTMLRWSIKKGYTDNRNFEDFKASEHDIDIIYLTFEELMKLYEYEFKTDRLNHVKDFYCMGCFTGLRFSDLSKLHLANISNEHIMLSLQKTKTQNHAIKLNKYAKAILEKYKGTIYEPLPIISSQKFNDYIKECCELAEIDTLTTINWFVGTKKVSKTVPKYELITSHTARKTFITNSLLLGMEPKAIKKIANIKKDAVLDKYMKVTEAFTDNQMDKAWN</sequence>
<dbReference type="Gene3D" id="1.10.443.10">
    <property type="entry name" value="Intergrase catalytic core"/>
    <property type="match status" value="1"/>
</dbReference>
<dbReference type="SUPFAM" id="SSF56349">
    <property type="entry name" value="DNA breaking-rejoining enzymes"/>
    <property type="match status" value="1"/>
</dbReference>
<keyword evidence="1" id="KW-0238">DNA-binding</keyword>
<proteinExistence type="predicted"/>
<dbReference type="GO" id="GO:0003677">
    <property type="term" value="F:DNA binding"/>
    <property type="evidence" value="ECO:0007669"/>
    <property type="project" value="UniProtKB-KW"/>
</dbReference>
<dbReference type="InterPro" id="IPR013762">
    <property type="entry name" value="Integrase-like_cat_sf"/>
</dbReference>
<dbReference type="Gene3D" id="1.10.150.130">
    <property type="match status" value="1"/>
</dbReference>
<dbReference type="KEGG" id="cben:EG339_12970"/>
<protein>
    <submittedName>
        <fullName evidence="5">Site-specific integrase</fullName>
    </submittedName>
</protein>